<gene>
    <name evidence="1" type="ORF">PN838_20575</name>
</gene>
<reference evidence="1 2" key="1">
    <citation type="submission" date="2023-01" db="EMBL/GenBank/DDBJ databases">
        <title>Psychrosphaera sp. nov., isolated from marine algae.</title>
        <authorList>
            <person name="Bayburt H."/>
            <person name="Choi B.J."/>
            <person name="Kim J.M."/>
            <person name="Choi D.G."/>
            <person name="Jeon C.O."/>
        </authorList>
    </citation>
    <scope>NUCLEOTIDE SEQUENCE [LARGE SCALE GENOMIC DNA]</scope>
    <source>
        <strain evidence="1 2">G1-22</strain>
    </source>
</reference>
<keyword evidence="2" id="KW-1185">Reference proteome</keyword>
<organism evidence="1 2">
    <name type="scientific">Psychrosphaera algicola</name>
    <dbReference type="NCBI Taxonomy" id="3023714"/>
    <lineage>
        <taxon>Bacteria</taxon>
        <taxon>Pseudomonadati</taxon>
        <taxon>Pseudomonadota</taxon>
        <taxon>Gammaproteobacteria</taxon>
        <taxon>Alteromonadales</taxon>
        <taxon>Pseudoalteromonadaceae</taxon>
        <taxon>Psychrosphaera</taxon>
    </lineage>
</organism>
<dbReference type="RefSeq" id="WP_272181815.1">
    <property type="nucleotide sequence ID" value="NZ_JAQOMS010000002.1"/>
</dbReference>
<comment type="caution">
    <text evidence="1">The sequence shown here is derived from an EMBL/GenBank/DDBJ whole genome shotgun (WGS) entry which is preliminary data.</text>
</comment>
<proteinExistence type="predicted"/>
<evidence type="ECO:0000313" key="1">
    <source>
        <dbReference type="EMBL" id="MDC2890697.1"/>
    </source>
</evidence>
<evidence type="ECO:0000313" key="2">
    <source>
        <dbReference type="Proteomes" id="UP001528411"/>
    </source>
</evidence>
<dbReference type="EMBL" id="JAQOMS010000002">
    <property type="protein sequence ID" value="MDC2890697.1"/>
    <property type="molecule type" value="Genomic_DNA"/>
</dbReference>
<name>A0ABT5FHM0_9GAMM</name>
<protein>
    <submittedName>
        <fullName evidence="1">Uncharacterized protein</fullName>
    </submittedName>
</protein>
<dbReference type="Proteomes" id="UP001528411">
    <property type="component" value="Unassembled WGS sequence"/>
</dbReference>
<sequence length="63" mass="7190">MKGFKFNINFFAKDISSSQVLEILKLPELLESKVQLVIEITEDEKLSTRSSAKALKNFLIKAF</sequence>
<accession>A0ABT5FHM0</accession>